<feature type="transmembrane region" description="Helical" evidence="1">
    <location>
        <begin position="204"/>
        <end position="230"/>
    </location>
</feature>
<proteinExistence type="predicted"/>
<sequence length="516" mass="57240">MAGKHLFYRPFDSISDLLPLADRKAVKYSFYNIVSVICLFSVFLLCTAIFLVLRVFLRPILWALVVGTCLFPCKSGVTAYFRRFLKRQKENSYPFCLSVFLFPFKFFQSSISTLFDALWPKVIPFIIVFLSTGAFMFLHDFGLFALFGLFLSTIYSLLSDVLALISFVSSLRVITALSVVLIFTTKVVHLYTIQGNMIILIMRYIIFIMIFSCCGVLQPVFIIALFLLLICSRIFSDADSATGNPSTILGSSDAHSTPSCTTASALLRRLSLLPSNDSQAPTLNTVSSADNAVGSRSPTVGFASSSSALVQGCFTGLGLIHFSVAFWTRTWFFRLVLLFGTLGLVAYAVTRLQLVQKALSLIKQTWTPLERKSISLLLPGTDDGRESLFLPTSLKVALRWAGKFDQNLYVIVDEYLDYLVSLVLISLMVLITVLITFFLAVQVYGETLTLISLTSNVLNSTIHSHIFSWLPDKDQLGLVARSAVGNVHQIGKNFIISKVSGCSIVCHTFKHLVTTT</sequence>
<reference evidence="2" key="1">
    <citation type="submission" date="2019-11" db="UniProtKB">
        <authorList>
            <consortium name="WormBaseParasite"/>
        </authorList>
    </citation>
    <scope>IDENTIFICATION</scope>
</reference>
<evidence type="ECO:0000313" key="2">
    <source>
        <dbReference type="WBParaSite" id="MCU_011243-RA"/>
    </source>
</evidence>
<keyword evidence="1" id="KW-0472">Membrane</keyword>
<organism evidence="2">
    <name type="scientific">Mesocestoides corti</name>
    <name type="common">Flatworm</name>
    <dbReference type="NCBI Taxonomy" id="53468"/>
    <lineage>
        <taxon>Eukaryota</taxon>
        <taxon>Metazoa</taxon>
        <taxon>Spiralia</taxon>
        <taxon>Lophotrochozoa</taxon>
        <taxon>Platyhelminthes</taxon>
        <taxon>Cestoda</taxon>
        <taxon>Eucestoda</taxon>
        <taxon>Cyclophyllidea</taxon>
        <taxon>Mesocestoididae</taxon>
        <taxon>Mesocestoides</taxon>
    </lineage>
</organism>
<feature type="transmembrane region" description="Helical" evidence="1">
    <location>
        <begin position="117"/>
        <end position="138"/>
    </location>
</feature>
<accession>A0A5K3FSI7</accession>
<feature type="transmembrane region" description="Helical" evidence="1">
    <location>
        <begin position="59"/>
        <end position="81"/>
    </location>
</feature>
<evidence type="ECO:0000256" key="1">
    <source>
        <dbReference type="SAM" id="Phobius"/>
    </source>
</evidence>
<feature type="transmembrane region" description="Helical" evidence="1">
    <location>
        <begin position="335"/>
        <end position="354"/>
    </location>
</feature>
<dbReference type="WBParaSite" id="MCU_011243-RA">
    <property type="protein sequence ID" value="MCU_011243-RA"/>
    <property type="gene ID" value="MCU_011243"/>
</dbReference>
<keyword evidence="1" id="KW-0812">Transmembrane</keyword>
<dbReference type="AlphaFoldDB" id="A0A5K3FSI7"/>
<keyword evidence="1" id="KW-1133">Transmembrane helix</keyword>
<protein>
    <submittedName>
        <fullName evidence="2">Pecanex-like protein</fullName>
    </submittedName>
</protein>
<feature type="transmembrane region" description="Helical" evidence="1">
    <location>
        <begin position="418"/>
        <end position="441"/>
    </location>
</feature>
<feature type="transmembrane region" description="Helical" evidence="1">
    <location>
        <begin position="30"/>
        <end position="53"/>
    </location>
</feature>
<feature type="transmembrane region" description="Helical" evidence="1">
    <location>
        <begin position="173"/>
        <end position="192"/>
    </location>
</feature>
<feature type="transmembrane region" description="Helical" evidence="1">
    <location>
        <begin position="308"/>
        <end position="328"/>
    </location>
</feature>
<name>A0A5K3FSI7_MESCO</name>